<reference evidence="2 3" key="1">
    <citation type="submission" date="2020-09" db="EMBL/GenBank/DDBJ databases">
        <title>Pseudoxanthomonas sp. CAU 1598 isolated from sand of Yaerae Beach.</title>
        <authorList>
            <person name="Kim W."/>
        </authorList>
    </citation>
    <scope>NUCLEOTIDE SEQUENCE [LARGE SCALE GENOMIC DNA]</scope>
    <source>
        <strain evidence="2 3">CAU 1598</strain>
    </source>
</reference>
<feature type="domain" description="GGDEF" evidence="1">
    <location>
        <begin position="28"/>
        <end position="73"/>
    </location>
</feature>
<comment type="caution">
    <text evidence="2">The sequence shown here is derived from an EMBL/GenBank/DDBJ whole genome shotgun (WGS) entry which is preliminary data.</text>
</comment>
<dbReference type="Proteomes" id="UP000613768">
    <property type="component" value="Unassembled WGS sequence"/>
</dbReference>
<dbReference type="InterPro" id="IPR043128">
    <property type="entry name" value="Rev_trsase/Diguanyl_cyclase"/>
</dbReference>
<sequence>MPDWHQARRVSANHVGRAVRIQRDVICRSCIVDVRPVDHFKQINDRHGHDTCDRLLSAMAQRIDAGLREIVSR</sequence>
<dbReference type="Gene3D" id="3.30.70.270">
    <property type="match status" value="1"/>
</dbReference>
<dbReference type="AlphaFoldDB" id="A0AAW3ZR85"/>
<dbReference type="InterPro" id="IPR000160">
    <property type="entry name" value="GGDEF_dom"/>
</dbReference>
<evidence type="ECO:0000313" key="3">
    <source>
        <dbReference type="Proteomes" id="UP000613768"/>
    </source>
</evidence>
<dbReference type="Pfam" id="PF00990">
    <property type="entry name" value="GGDEF"/>
    <property type="match status" value="1"/>
</dbReference>
<dbReference type="InterPro" id="IPR029787">
    <property type="entry name" value="Nucleotide_cyclase"/>
</dbReference>
<name>A0AAW3ZR85_9GAMM</name>
<dbReference type="PROSITE" id="PS50887">
    <property type="entry name" value="GGDEF"/>
    <property type="match status" value="1"/>
</dbReference>
<protein>
    <submittedName>
        <fullName evidence="2">Diguanylate cyclase</fullName>
    </submittedName>
</protein>
<proteinExistence type="predicted"/>
<keyword evidence="3" id="KW-1185">Reference proteome</keyword>
<dbReference type="EMBL" id="JACYTR010000079">
    <property type="protein sequence ID" value="MBD8528050.1"/>
    <property type="molecule type" value="Genomic_DNA"/>
</dbReference>
<evidence type="ECO:0000259" key="1">
    <source>
        <dbReference type="PROSITE" id="PS50887"/>
    </source>
</evidence>
<dbReference type="SUPFAM" id="SSF55073">
    <property type="entry name" value="Nucleotide cyclase"/>
    <property type="match status" value="1"/>
</dbReference>
<accession>A0AAW3ZR85</accession>
<gene>
    <name evidence="2" type="ORF">IFO71_20065</name>
</gene>
<evidence type="ECO:0000313" key="2">
    <source>
        <dbReference type="EMBL" id="MBD8528050.1"/>
    </source>
</evidence>
<organism evidence="2 3">
    <name type="scientific">Pseudomarimonas arenosa</name>
    <dbReference type="NCBI Taxonomy" id="2774145"/>
    <lineage>
        <taxon>Bacteria</taxon>
        <taxon>Pseudomonadati</taxon>
        <taxon>Pseudomonadota</taxon>
        <taxon>Gammaproteobacteria</taxon>
        <taxon>Lysobacterales</taxon>
        <taxon>Lysobacteraceae</taxon>
        <taxon>Pseudomarimonas</taxon>
    </lineage>
</organism>